<dbReference type="Pfam" id="PF19577">
    <property type="entry name" value="DcaP"/>
    <property type="match status" value="1"/>
</dbReference>
<organism evidence="3 4">
    <name type="scientific">Niveibacterium umoris</name>
    <dbReference type="NCBI Taxonomy" id="1193620"/>
    <lineage>
        <taxon>Bacteria</taxon>
        <taxon>Pseudomonadati</taxon>
        <taxon>Pseudomonadota</taxon>
        <taxon>Betaproteobacteria</taxon>
        <taxon>Rhodocyclales</taxon>
        <taxon>Rhodocyclaceae</taxon>
        <taxon>Niveibacterium</taxon>
    </lineage>
</organism>
<feature type="coiled-coil region" evidence="1">
    <location>
        <begin position="30"/>
        <end position="57"/>
    </location>
</feature>
<dbReference type="SUPFAM" id="SSF56935">
    <property type="entry name" value="Porins"/>
    <property type="match status" value="1"/>
</dbReference>
<keyword evidence="4" id="KW-1185">Reference proteome</keyword>
<evidence type="ECO:0000313" key="3">
    <source>
        <dbReference type="EMBL" id="MBB4014365.1"/>
    </source>
</evidence>
<accession>A0A840BMB7</accession>
<protein>
    <recommendedName>
        <fullName evidence="5">Porin</fullName>
    </recommendedName>
</protein>
<evidence type="ECO:0000256" key="1">
    <source>
        <dbReference type="SAM" id="Coils"/>
    </source>
</evidence>
<evidence type="ECO:0000313" key="4">
    <source>
        <dbReference type="Proteomes" id="UP000561045"/>
    </source>
</evidence>
<dbReference type="AlphaFoldDB" id="A0A840BMB7"/>
<proteinExistence type="predicted"/>
<dbReference type="InterPro" id="IPR045748">
    <property type="entry name" value="DcaP"/>
</dbReference>
<reference evidence="3 4" key="1">
    <citation type="submission" date="2020-08" db="EMBL/GenBank/DDBJ databases">
        <title>Genomic Encyclopedia of Type Strains, Phase IV (KMG-IV): sequencing the most valuable type-strain genomes for metagenomic binning, comparative biology and taxonomic classification.</title>
        <authorList>
            <person name="Goeker M."/>
        </authorList>
    </citation>
    <scope>NUCLEOTIDE SEQUENCE [LARGE SCALE GENOMIC DNA]</scope>
    <source>
        <strain evidence="3 4">DSM 106739</strain>
    </source>
</reference>
<keyword evidence="1" id="KW-0175">Coiled coil</keyword>
<dbReference type="RefSeq" id="WP_207064504.1">
    <property type="nucleotide sequence ID" value="NZ_BAABLE010000005.1"/>
</dbReference>
<name>A0A840BMB7_9RHOO</name>
<dbReference type="Proteomes" id="UP000561045">
    <property type="component" value="Unassembled WGS sequence"/>
</dbReference>
<evidence type="ECO:0000256" key="2">
    <source>
        <dbReference type="SAM" id="SignalP"/>
    </source>
</evidence>
<feature type="chain" id="PRO_5032469804" description="Porin" evidence="2">
    <location>
        <begin position="23"/>
        <end position="488"/>
    </location>
</feature>
<evidence type="ECO:0008006" key="5">
    <source>
        <dbReference type="Google" id="ProtNLM"/>
    </source>
</evidence>
<feature type="signal peptide" evidence="2">
    <location>
        <begin position="1"/>
        <end position="22"/>
    </location>
</feature>
<comment type="caution">
    <text evidence="3">The sequence shown here is derived from an EMBL/GenBank/DDBJ whole genome shotgun (WGS) entry which is preliminary data.</text>
</comment>
<sequence>MTTQLRVMVVAVAAALGMPAQAAAPDAKVIERLEKQIAELQREVQALKASQQKSDAAAAAATATAAEAKAAATATNPTAIKDLADQIEVQGKEAVVKGDIPGSYRRAGEETSFHVYGMAELNVVKDFGGDNGSNDYSTFAPYMPLDSQNARKGSFYMTARTSRLGVDASTPSPIGPINVKIEGDFNNDPRTGNSAVTGSLQTIYTQQATNSYDFRLRLAYGQVGPWLVGQTWSTFMDADSLPETVDFNGPIGATFIRQPMVRYTYVTPDIGNFTAAIENSASYVLDETGTATAAGFARVPDLVLRYDRAFDWGTISARGVTHELQVKNDTLDASKRGYGLAASTLVKTWGDDFLTVAVTGGTGIGRYFNYIEGAIYNPATQSILAEKAVGVVLGYQIKPSDRIRYNFAYGYQRNFDNDYTDFVKAQGLGSGQYGINRTVQQAHVGLFWSPFPKLVDVGAEAIWASRKTLDGEKGDGTRLNFSGRYYFQ</sequence>
<dbReference type="EMBL" id="JACIET010000002">
    <property type="protein sequence ID" value="MBB4014365.1"/>
    <property type="molecule type" value="Genomic_DNA"/>
</dbReference>
<gene>
    <name evidence="3" type="ORF">GGR36_003711</name>
</gene>
<keyword evidence="2" id="KW-0732">Signal</keyword>